<gene>
    <name evidence="1" type="ORF">V1478_014046</name>
</gene>
<comment type="caution">
    <text evidence="1">The sequence shown here is derived from an EMBL/GenBank/DDBJ whole genome shotgun (WGS) entry which is preliminary data.</text>
</comment>
<evidence type="ECO:0000313" key="1">
    <source>
        <dbReference type="EMBL" id="KAL2716370.1"/>
    </source>
</evidence>
<name>A0ABD2A710_VESSQ</name>
<organism evidence="1 2">
    <name type="scientific">Vespula squamosa</name>
    <name type="common">Southern yellow jacket</name>
    <name type="synonym">Wasp</name>
    <dbReference type="NCBI Taxonomy" id="30214"/>
    <lineage>
        <taxon>Eukaryota</taxon>
        <taxon>Metazoa</taxon>
        <taxon>Ecdysozoa</taxon>
        <taxon>Arthropoda</taxon>
        <taxon>Hexapoda</taxon>
        <taxon>Insecta</taxon>
        <taxon>Pterygota</taxon>
        <taxon>Neoptera</taxon>
        <taxon>Endopterygota</taxon>
        <taxon>Hymenoptera</taxon>
        <taxon>Apocrita</taxon>
        <taxon>Aculeata</taxon>
        <taxon>Vespoidea</taxon>
        <taxon>Vespidae</taxon>
        <taxon>Vespinae</taxon>
        <taxon>Vespula</taxon>
    </lineage>
</organism>
<evidence type="ECO:0000313" key="2">
    <source>
        <dbReference type="Proteomes" id="UP001607302"/>
    </source>
</evidence>
<dbReference type="EMBL" id="JAUDFV010000154">
    <property type="protein sequence ID" value="KAL2716370.1"/>
    <property type="molecule type" value="Genomic_DNA"/>
</dbReference>
<protein>
    <submittedName>
        <fullName evidence="1">Transcription elongation factor SPT6-like isoform X1</fullName>
    </submittedName>
</protein>
<reference evidence="1 2" key="1">
    <citation type="journal article" date="2024" name="Ann. Entomol. Soc. Am.">
        <title>Genomic analyses of the southern and eastern yellowjacket wasps (Hymenoptera: Vespidae) reveal evolutionary signatures of social life.</title>
        <authorList>
            <person name="Catto M.A."/>
            <person name="Caine P.B."/>
            <person name="Orr S.E."/>
            <person name="Hunt B.G."/>
            <person name="Goodisman M.A.D."/>
        </authorList>
    </citation>
    <scope>NUCLEOTIDE SEQUENCE [LARGE SCALE GENOMIC DNA]</scope>
    <source>
        <strain evidence="1">233</strain>
        <tissue evidence="1">Head and thorax</tissue>
    </source>
</reference>
<keyword evidence="2" id="KW-1185">Reference proteome</keyword>
<accession>A0ABD2A710</accession>
<dbReference type="Proteomes" id="UP001607302">
    <property type="component" value="Unassembled WGS sequence"/>
</dbReference>
<dbReference type="AlphaFoldDB" id="A0ABD2A710"/>
<proteinExistence type="predicted"/>
<sequence length="62" mass="7048">MLYSTTKNIEQPYELTSGFELLPTICEISKQMQLCPVLVISAAEGSSEEDLKAEWIYKQVFC</sequence>